<dbReference type="GO" id="GO:0046872">
    <property type="term" value="F:metal ion binding"/>
    <property type="evidence" value="ECO:0007669"/>
    <property type="project" value="UniProtKB-KW"/>
</dbReference>
<dbReference type="RefSeq" id="WP_005997540.1">
    <property type="nucleotide sequence ID" value="NZ_AAEW02000001.1"/>
</dbReference>
<comment type="subcellular location">
    <subcellularLocation>
        <location evidence="2">Secreted</location>
    </subcellularLocation>
</comment>
<evidence type="ECO:0000256" key="4">
    <source>
        <dbReference type="ARBA" id="ARBA00022723"/>
    </source>
</evidence>
<keyword evidence="4" id="KW-0479">Metal-binding</keyword>
<organism evidence="10 11">
    <name type="scientific">Desulfuromonas acetoxidans (strain DSM 684 / 11070)</name>
    <dbReference type="NCBI Taxonomy" id="281689"/>
    <lineage>
        <taxon>Bacteria</taxon>
        <taxon>Pseudomonadati</taxon>
        <taxon>Thermodesulfobacteriota</taxon>
        <taxon>Desulfuromonadia</taxon>
        <taxon>Desulfuromonadales</taxon>
        <taxon>Desulfuromonadaceae</taxon>
        <taxon>Desulfuromonas</taxon>
    </lineage>
</organism>
<dbReference type="PANTHER" id="PTHR40088">
    <property type="entry name" value="PECTATE LYASE (EUROFUNG)"/>
    <property type="match status" value="1"/>
</dbReference>
<feature type="signal peptide" evidence="9">
    <location>
        <begin position="1"/>
        <end position="25"/>
    </location>
</feature>
<dbReference type="InterPro" id="IPR011050">
    <property type="entry name" value="Pectin_lyase_fold/virulence"/>
</dbReference>
<evidence type="ECO:0000256" key="1">
    <source>
        <dbReference type="ARBA" id="ARBA00001913"/>
    </source>
</evidence>
<keyword evidence="7" id="KW-0456">Lyase</keyword>
<protein>
    <submittedName>
        <fullName evidence="10">Uncharacterized protein</fullName>
    </submittedName>
</protein>
<feature type="chain" id="PRO_5004192465" evidence="9">
    <location>
        <begin position="26"/>
        <end position="521"/>
    </location>
</feature>
<reference evidence="10" key="1">
    <citation type="submission" date="2006-05" db="EMBL/GenBank/DDBJ databases">
        <title>Annotation of the draft genome assembly of Desulfuromonas acetoxidans DSM 684.</title>
        <authorList>
            <consortium name="US DOE Joint Genome Institute (JGI-ORNL)"/>
            <person name="Larimer F."/>
            <person name="Land M."/>
            <person name="Hauser L."/>
        </authorList>
    </citation>
    <scope>NUCLEOTIDE SEQUENCE [LARGE SCALE GENOMIC DNA]</scope>
    <source>
        <strain evidence="10">DSM 684</strain>
    </source>
</reference>
<dbReference type="SMART" id="SM00710">
    <property type="entry name" value="PbH1"/>
    <property type="match status" value="6"/>
</dbReference>
<comment type="similarity">
    <text evidence="8">Belongs to the polysaccharide lyase 9 family.</text>
</comment>
<comment type="cofactor">
    <cofactor evidence="1">
        <name>Ca(2+)</name>
        <dbReference type="ChEBI" id="CHEBI:29108"/>
    </cofactor>
</comment>
<dbReference type="GO" id="GO:0005576">
    <property type="term" value="C:extracellular region"/>
    <property type="evidence" value="ECO:0007669"/>
    <property type="project" value="UniProtKB-SubCell"/>
</dbReference>
<evidence type="ECO:0000256" key="6">
    <source>
        <dbReference type="ARBA" id="ARBA00022837"/>
    </source>
</evidence>
<dbReference type="InterPro" id="IPR012334">
    <property type="entry name" value="Pectin_lyas_fold"/>
</dbReference>
<dbReference type="SUPFAM" id="SSF51126">
    <property type="entry name" value="Pectin lyase-like"/>
    <property type="match status" value="1"/>
</dbReference>
<dbReference type="Proteomes" id="UP000005695">
    <property type="component" value="Unassembled WGS sequence"/>
</dbReference>
<dbReference type="Gene3D" id="2.160.20.10">
    <property type="entry name" value="Single-stranded right-handed beta-helix, Pectin lyase-like"/>
    <property type="match status" value="1"/>
</dbReference>
<dbReference type="InterPro" id="IPR006626">
    <property type="entry name" value="PbH1"/>
</dbReference>
<evidence type="ECO:0000256" key="7">
    <source>
        <dbReference type="ARBA" id="ARBA00023239"/>
    </source>
</evidence>
<evidence type="ECO:0000256" key="8">
    <source>
        <dbReference type="ARBA" id="ARBA00038263"/>
    </source>
</evidence>
<dbReference type="GO" id="GO:0016837">
    <property type="term" value="F:carbon-oxygen lyase activity, acting on polysaccharides"/>
    <property type="evidence" value="ECO:0007669"/>
    <property type="project" value="TreeGrafter"/>
</dbReference>
<dbReference type="EMBL" id="AAEW02000001">
    <property type="protein sequence ID" value="EAT17283.1"/>
    <property type="molecule type" value="Genomic_DNA"/>
</dbReference>
<name>Q1K420_DESA6</name>
<reference evidence="10" key="2">
    <citation type="submission" date="2006-05" db="EMBL/GenBank/DDBJ databases">
        <title>Sequencing of the draft genome and assembly of Desulfuromonas acetoxidans DSM 684.</title>
        <authorList>
            <consortium name="US DOE Joint Genome Institute (JGI-PGF)"/>
            <person name="Copeland A."/>
            <person name="Lucas S."/>
            <person name="Lapidus A."/>
            <person name="Barry K."/>
            <person name="Detter J.C."/>
            <person name="Glavina del Rio T."/>
            <person name="Hammon N."/>
            <person name="Israni S."/>
            <person name="Dalin E."/>
            <person name="Tice H."/>
            <person name="Bruce D."/>
            <person name="Pitluck S."/>
            <person name="Richardson P."/>
        </authorList>
    </citation>
    <scope>NUCLEOTIDE SEQUENCE [LARGE SCALE GENOMIC DNA]</scope>
    <source>
        <strain evidence="10">DSM 684</strain>
    </source>
</reference>
<accession>Q1K420</accession>
<sequence length="521" mass="57262">MVLRHVSQVLTIAFLLLLLPWGAVADEAIYFVDRDGDGYGVGDIFVNGPDADDRDPQVNKAQSALKKYGSLRVLLADKGYSPDRLLFVAPDGNDESATINAVESPFATWEKVKTRLQPGDAVIFRAGTYHQQIELKNVFGAVHKPILLLSYPGESVVFDNCGAGSNAACFSLKGAQSIIIDGFIFDNETNGGDGNAIYLNGTNRYDWNYVYDVTIRNVLARHLKSGFRGMVNVHKVLIENCVVHDTLSHGVYLGTSDDNQANSDLRIQDSLFYRTAKKYDGRFCIQHNGRVNGLFIERNICHSNLTGGGISLVNGVCNALIKNNLIFNNAKQGIVLFGYKSKSGSGGDFVNNEIINNTIWVGRYDVSGNEKPLYHAGILLNDTTGRMRMLYTNIRNNVVVTQAGSAVAFQQPEALDVSIMKNNIVYGAGFGSVVTVGPERFSLSEVEKINSLMAANRYVDPEFNHASVHEYHHPELFNFELRPGSPAIGFCPRLVEFAVTEDLTGQSRSAERLDAGCFEVH</sequence>
<dbReference type="PANTHER" id="PTHR40088:SF1">
    <property type="entry name" value="PECTATE LYASE PEL9"/>
    <property type="match status" value="1"/>
</dbReference>
<evidence type="ECO:0000256" key="3">
    <source>
        <dbReference type="ARBA" id="ARBA00022525"/>
    </source>
</evidence>
<keyword evidence="3" id="KW-0964">Secreted</keyword>
<dbReference type="AlphaFoldDB" id="Q1K420"/>
<keyword evidence="11" id="KW-1185">Reference proteome</keyword>
<evidence type="ECO:0000313" key="11">
    <source>
        <dbReference type="Proteomes" id="UP000005695"/>
    </source>
</evidence>
<proteinExistence type="inferred from homology"/>
<evidence type="ECO:0000256" key="9">
    <source>
        <dbReference type="SAM" id="SignalP"/>
    </source>
</evidence>
<evidence type="ECO:0000256" key="2">
    <source>
        <dbReference type="ARBA" id="ARBA00004613"/>
    </source>
</evidence>
<evidence type="ECO:0000313" key="10">
    <source>
        <dbReference type="EMBL" id="EAT17283.1"/>
    </source>
</evidence>
<keyword evidence="6" id="KW-0106">Calcium</keyword>
<evidence type="ECO:0000256" key="5">
    <source>
        <dbReference type="ARBA" id="ARBA00022729"/>
    </source>
</evidence>
<dbReference type="OrthoDB" id="628936at2"/>
<dbReference type="InterPro" id="IPR052052">
    <property type="entry name" value="Polysaccharide_Lyase_9"/>
</dbReference>
<gene>
    <name evidence="10" type="ORF">Dace_3149</name>
</gene>
<comment type="caution">
    <text evidence="10">The sequence shown here is derived from an EMBL/GenBank/DDBJ whole genome shotgun (WGS) entry which is preliminary data.</text>
</comment>
<keyword evidence="5 9" id="KW-0732">Signal</keyword>